<dbReference type="InterPro" id="IPR005158">
    <property type="entry name" value="BTAD"/>
</dbReference>
<evidence type="ECO:0000256" key="3">
    <source>
        <dbReference type="PROSITE-ProRule" id="PRU00339"/>
    </source>
</evidence>
<dbReference type="SMART" id="SM00028">
    <property type="entry name" value="TPR"/>
    <property type="match status" value="4"/>
</dbReference>
<dbReference type="InterPro" id="IPR041664">
    <property type="entry name" value="AAA_16"/>
</dbReference>
<dbReference type="PROSITE" id="PS50005">
    <property type="entry name" value="TPR"/>
    <property type="match status" value="1"/>
</dbReference>
<evidence type="ECO:0000256" key="1">
    <source>
        <dbReference type="ARBA" id="ARBA00022741"/>
    </source>
</evidence>
<evidence type="ECO:0000259" key="4">
    <source>
        <dbReference type="SMART" id="SM01043"/>
    </source>
</evidence>
<evidence type="ECO:0000313" key="6">
    <source>
        <dbReference type="Proteomes" id="UP000321197"/>
    </source>
</evidence>
<dbReference type="RefSeq" id="WP_119341226.1">
    <property type="nucleotide sequence ID" value="NZ_BJXL01000025.1"/>
</dbReference>
<dbReference type="Gene3D" id="1.25.40.10">
    <property type="entry name" value="Tetratricopeptide repeat domain"/>
    <property type="match status" value="3"/>
</dbReference>
<dbReference type="PANTHER" id="PTHR16305">
    <property type="entry name" value="TESTICULAR SOLUBLE ADENYLYL CYCLASE"/>
    <property type="match status" value="1"/>
</dbReference>
<dbReference type="InterPro" id="IPR011990">
    <property type="entry name" value="TPR-like_helical_dom_sf"/>
</dbReference>
<dbReference type="OrthoDB" id="33871at2"/>
<dbReference type="PANTHER" id="PTHR16305:SF28">
    <property type="entry name" value="GUANYLATE CYCLASE DOMAIN-CONTAINING PROTEIN"/>
    <property type="match status" value="1"/>
</dbReference>
<dbReference type="Proteomes" id="UP000321197">
    <property type="component" value="Unassembled WGS sequence"/>
</dbReference>
<dbReference type="EMBL" id="BJXL01000025">
    <property type="protein sequence ID" value="GEM82921.1"/>
    <property type="molecule type" value="Genomic_DNA"/>
</dbReference>
<dbReference type="InterPro" id="IPR027417">
    <property type="entry name" value="P-loop_NTPase"/>
</dbReference>
<evidence type="ECO:0000313" key="5">
    <source>
        <dbReference type="EMBL" id="GEM82921.1"/>
    </source>
</evidence>
<keyword evidence="2" id="KW-0067">ATP-binding</keyword>
<dbReference type="GO" id="GO:0005737">
    <property type="term" value="C:cytoplasm"/>
    <property type="evidence" value="ECO:0007669"/>
    <property type="project" value="TreeGrafter"/>
</dbReference>
<name>A0A511QZX2_9DEIN</name>
<comment type="caution">
    <text evidence="5">The sequence shown here is derived from an EMBL/GenBank/DDBJ whole genome shotgun (WGS) entry which is preliminary data.</text>
</comment>
<dbReference type="Pfam" id="PF03704">
    <property type="entry name" value="BTAD"/>
    <property type="match status" value="1"/>
</dbReference>
<dbReference type="GO" id="GO:0004016">
    <property type="term" value="F:adenylate cyclase activity"/>
    <property type="evidence" value="ECO:0007669"/>
    <property type="project" value="TreeGrafter"/>
</dbReference>
<dbReference type="GO" id="GO:0005524">
    <property type="term" value="F:ATP binding"/>
    <property type="evidence" value="ECO:0007669"/>
    <property type="project" value="UniProtKB-KW"/>
</dbReference>
<keyword evidence="3" id="KW-0802">TPR repeat</keyword>
<dbReference type="SUPFAM" id="SSF48452">
    <property type="entry name" value="TPR-like"/>
    <property type="match status" value="2"/>
</dbReference>
<reference evidence="5 6" key="1">
    <citation type="submission" date="2019-07" db="EMBL/GenBank/DDBJ databases">
        <title>Whole genome shotgun sequence of Meiothermus hypogaeus NBRC 106114.</title>
        <authorList>
            <person name="Hosoyama A."/>
            <person name="Uohara A."/>
            <person name="Ohji S."/>
            <person name="Ichikawa N."/>
        </authorList>
    </citation>
    <scope>NUCLEOTIDE SEQUENCE [LARGE SCALE GENOMIC DNA]</scope>
    <source>
        <strain evidence="5 6">NBRC 106114</strain>
    </source>
</reference>
<accession>A0A511QZX2</accession>
<dbReference type="Gene3D" id="3.40.50.300">
    <property type="entry name" value="P-loop containing nucleotide triphosphate hydrolases"/>
    <property type="match status" value="1"/>
</dbReference>
<dbReference type="Pfam" id="PF13191">
    <property type="entry name" value="AAA_16"/>
    <property type="match status" value="1"/>
</dbReference>
<sequence length="1142" mass="127355">MPERKRPEKAPGAKEAQTSRGRLELLGVPVLQIQTRQLRPVERKTAGILAYLTLEGPTSRSKLAGLLWPESSEATARNNLAQALRRLKQASGVELVRGADVLELQGLEVDVAALEVAHFAGRHAEVVQSQGRLLEGHDYDDCPDFDDWLLIRRERLDDLRRNSLTALADELEQTGQYREALSYAERLLESDPISEAAHRRVMRLWYLLGDRSAAIAAFERCRGMLLREMGVEPLPETRALLRLIELGEPITPHGPTPRQEIPLSMLRPPRLLGREAEWIQMEQAWAQGQAIVLSGPPGVGKSRLIQDFLSSQGQAYVFEGRPGDVGIPYATHSRICRQILGYFSGLDLPDWVRLELARLLPELGPAQPPQQTQAEKLRFFQAQAELVRLAVAEGMGLVCLDDLHFADMASLEVLHFVYSPYWGRPGPLRTALSFRTGELPAEIEELLSQAVQSGLAVRIEVQPLDAAAVQSMLESLELPGLQEAASDWAQALCRHTGGNPFFLLETLRSLWESGGLGQRKPGRLPVSSKITTLIQSRLQRLSLSAQRLVRTAAVAGPDFSPELAAAVLQSTPMELLEPWAELEAAQLLRGPIFVHDLLYEATLSSVPASIKTYLHQQTALYLESQQADPARIAGHWLEGEPPRAIPFLVQAARKAEEAYRLTEAAQFYQRALELADQMGDGPTFDLLEALSQVMSRFDTGQRHAALVERMLALAATPAERARAWLCEAIRLGEHAYGPEAEQAARQGLQQAEEAGRPDLRVRLLDALAQSLFVQRKTPALIEALEQLRQLHLERGDALQAAICTSRLGIAYDQLERHREALEFYREAEPLLEQSGNRLMRVGFHHNRAVCLAALGYAEAALEAQLQAQRLLEGMQGVVGREVHHLNNLALRYYDLGRYAEAQQALERALQIVPEEWGWTRAFSEYQMARLYWVWGEWKLASDWLGRALGEPDLPRRDEATYRVLEALLAHQLCEPVGPLLERLEALFVGYRGLAYGRYRLARARMSPPEQALLYTREALALAQQNDWPSLEIAAHTLSAKALLESPARSSNDREARRHIQAAVEKLEAYWPTGCTRLEVLWVHYRVRATGQKAGSAQLRPVVHYLLQVAEQVPPAHRPGFLSQNPLCQAILGAAQSAGIALL</sequence>
<feature type="repeat" description="TPR" evidence="3">
    <location>
        <begin position="882"/>
        <end position="915"/>
    </location>
</feature>
<gene>
    <name evidence="5" type="ORF">MHY01S_10870</name>
</gene>
<proteinExistence type="predicted"/>
<organism evidence="5 6">
    <name type="scientific">Meiothermus hypogaeus NBRC 106114</name>
    <dbReference type="NCBI Taxonomy" id="1227553"/>
    <lineage>
        <taxon>Bacteria</taxon>
        <taxon>Thermotogati</taxon>
        <taxon>Deinococcota</taxon>
        <taxon>Deinococci</taxon>
        <taxon>Thermales</taxon>
        <taxon>Thermaceae</taxon>
        <taxon>Meiothermus</taxon>
    </lineage>
</organism>
<protein>
    <recommendedName>
        <fullName evidence="4">Bacterial transcriptional activator domain-containing protein</fullName>
    </recommendedName>
</protein>
<feature type="domain" description="Bacterial transcriptional activator" evidence="4">
    <location>
        <begin position="109"/>
        <end position="245"/>
    </location>
</feature>
<dbReference type="SMART" id="SM01043">
    <property type="entry name" value="BTAD"/>
    <property type="match status" value="1"/>
</dbReference>
<dbReference type="Pfam" id="PF13374">
    <property type="entry name" value="TPR_10"/>
    <property type="match status" value="1"/>
</dbReference>
<dbReference type="InterPro" id="IPR019734">
    <property type="entry name" value="TPR_rpt"/>
</dbReference>
<dbReference type="SUPFAM" id="SSF52540">
    <property type="entry name" value="P-loop containing nucleoside triphosphate hydrolases"/>
    <property type="match status" value="1"/>
</dbReference>
<keyword evidence="1" id="KW-0547">Nucleotide-binding</keyword>
<evidence type="ECO:0000256" key="2">
    <source>
        <dbReference type="ARBA" id="ARBA00022840"/>
    </source>
</evidence>
<dbReference type="AlphaFoldDB" id="A0A511QZX2"/>